<evidence type="ECO:0000313" key="2">
    <source>
        <dbReference type="EMBL" id="PZQ09940.1"/>
    </source>
</evidence>
<dbReference type="EMBL" id="QFPN01000023">
    <property type="protein sequence ID" value="PZQ09940.1"/>
    <property type="molecule type" value="Genomic_DNA"/>
</dbReference>
<dbReference type="Proteomes" id="UP000249577">
    <property type="component" value="Unassembled WGS sequence"/>
</dbReference>
<organism evidence="2 3">
    <name type="scientific">Ancylobacter novellus</name>
    <name type="common">Thiobacillus novellus</name>
    <dbReference type="NCBI Taxonomy" id="921"/>
    <lineage>
        <taxon>Bacteria</taxon>
        <taxon>Pseudomonadati</taxon>
        <taxon>Pseudomonadota</taxon>
        <taxon>Alphaproteobacteria</taxon>
        <taxon>Hyphomicrobiales</taxon>
        <taxon>Xanthobacteraceae</taxon>
        <taxon>Ancylobacter</taxon>
    </lineage>
</organism>
<dbReference type="AlphaFoldDB" id="A0A2W5M939"/>
<sequence>MDYGRFLTDSSVISRSATFSDGTVADVHFIKCSHLDFERFRASENSTNPADVERAKQRFIAAVLVNPDGTRAMSDDDSIKLTAEGVSILLPLALETSGIIKRQDAGNAGGGEAETTSSASSP</sequence>
<comment type="caution">
    <text evidence="2">The sequence shown here is derived from an EMBL/GenBank/DDBJ whole genome shotgun (WGS) entry which is preliminary data.</text>
</comment>
<accession>A0A2W5M939</accession>
<evidence type="ECO:0000256" key="1">
    <source>
        <dbReference type="SAM" id="MobiDB-lite"/>
    </source>
</evidence>
<proteinExistence type="predicted"/>
<name>A0A2W5M939_ANCNO</name>
<feature type="region of interest" description="Disordered" evidence="1">
    <location>
        <begin position="103"/>
        <end position="122"/>
    </location>
</feature>
<evidence type="ECO:0000313" key="3">
    <source>
        <dbReference type="Proteomes" id="UP000249577"/>
    </source>
</evidence>
<reference evidence="2 3" key="1">
    <citation type="submission" date="2017-08" db="EMBL/GenBank/DDBJ databases">
        <title>Infants hospitalized years apart are colonized by the same room-sourced microbial strains.</title>
        <authorList>
            <person name="Brooks B."/>
            <person name="Olm M.R."/>
            <person name="Firek B.A."/>
            <person name="Baker R."/>
            <person name="Thomas B.C."/>
            <person name="Morowitz M.J."/>
            <person name="Banfield J.F."/>
        </authorList>
    </citation>
    <scope>NUCLEOTIDE SEQUENCE [LARGE SCALE GENOMIC DNA]</scope>
    <source>
        <strain evidence="2">S2_005_003_R2_43</strain>
    </source>
</reference>
<gene>
    <name evidence="2" type="ORF">DI565_20285</name>
</gene>
<protein>
    <submittedName>
        <fullName evidence="2">Uncharacterized protein</fullName>
    </submittedName>
</protein>